<dbReference type="AlphaFoldDB" id="A0A370XBR7"/>
<dbReference type="InterPro" id="IPR013610">
    <property type="entry name" value="ArdC_N"/>
</dbReference>
<dbReference type="Pfam" id="PF18818">
    <property type="entry name" value="MPTase-PolyVal"/>
    <property type="match status" value="1"/>
</dbReference>
<evidence type="ECO:0000313" key="5">
    <source>
        <dbReference type="Proteomes" id="UP000255334"/>
    </source>
</evidence>
<evidence type="ECO:0000259" key="2">
    <source>
        <dbReference type="Pfam" id="PF08401"/>
    </source>
</evidence>
<sequence length="354" mass="38917">MSYHDKHLDEFNARVIAHLEQGLPPWLQDWAPGHAPLNPWNPATGKQYAAENALSLMLAQGERHLSDAAWLTYKQATYVGGQVVKGADSVRIKVFVPKTEEAKQAALQKDPAAYIGPTIKYAWVFPTSVVRGLPKELSAPPHGLPDAERHTLCEKLLRESGVKIAHDRNVSYYQPSTDTIHMPPRETYATADAFYSDLIVQLCHATGHASRLNRDQSALWQTPEYAPEALIAHTAAYFIASRLGTGHNASVCESYRPFWISALQADNRLLSKAAAQAEQICNRLGIKAEQTEALPQVERQQRAPQQGASHEAPAPERAPTAQAPAPTPAAPTKGRAQATRQRRQRNDQDQGVAA</sequence>
<dbReference type="Pfam" id="PF08401">
    <property type="entry name" value="ArdcN"/>
    <property type="match status" value="1"/>
</dbReference>
<dbReference type="GO" id="GO:0003697">
    <property type="term" value="F:single-stranded DNA binding"/>
    <property type="evidence" value="ECO:0007669"/>
    <property type="project" value="InterPro"/>
</dbReference>
<protein>
    <submittedName>
        <fullName evidence="4">DUF1738 domain-containing protein</fullName>
    </submittedName>
</protein>
<accession>A0A370XBR7</accession>
<evidence type="ECO:0000259" key="3">
    <source>
        <dbReference type="Pfam" id="PF18818"/>
    </source>
</evidence>
<feature type="domain" description="Polyvalent protein metallopeptidase" evidence="3">
    <location>
        <begin position="154"/>
        <end position="276"/>
    </location>
</feature>
<name>A0A370XBR7_9GAMM</name>
<dbReference type="Proteomes" id="UP000255334">
    <property type="component" value="Unassembled WGS sequence"/>
</dbReference>
<feature type="domain" description="N-terminal" evidence="2">
    <location>
        <begin position="8"/>
        <end position="125"/>
    </location>
</feature>
<dbReference type="EMBL" id="QRBF01000001">
    <property type="protein sequence ID" value="RDS85836.1"/>
    <property type="molecule type" value="Genomic_DNA"/>
</dbReference>
<comment type="caution">
    <text evidence="4">The sequence shown here is derived from an EMBL/GenBank/DDBJ whole genome shotgun (WGS) entry which is preliminary data.</text>
</comment>
<organism evidence="4 5">
    <name type="scientific">Dyella psychrodurans</name>
    <dbReference type="NCBI Taxonomy" id="1927960"/>
    <lineage>
        <taxon>Bacteria</taxon>
        <taxon>Pseudomonadati</taxon>
        <taxon>Pseudomonadota</taxon>
        <taxon>Gammaproteobacteria</taxon>
        <taxon>Lysobacterales</taxon>
        <taxon>Rhodanobacteraceae</taxon>
        <taxon>Dyella</taxon>
    </lineage>
</organism>
<gene>
    <name evidence="4" type="ORF">DWU99_00750</name>
</gene>
<dbReference type="RefSeq" id="WP_115476087.1">
    <property type="nucleotide sequence ID" value="NZ_QRBF01000001.1"/>
</dbReference>
<evidence type="ECO:0000313" key="4">
    <source>
        <dbReference type="EMBL" id="RDS85836.1"/>
    </source>
</evidence>
<feature type="region of interest" description="Disordered" evidence="1">
    <location>
        <begin position="295"/>
        <end position="354"/>
    </location>
</feature>
<reference evidence="4 5" key="1">
    <citation type="submission" date="2018-07" db="EMBL/GenBank/DDBJ databases">
        <title>Dyella monticola sp. nov. and Dyella psychrodurans sp. nov. isolated from monsoon evergreen broad-leaved forest soil of Dinghu Mountain, China.</title>
        <authorList>
            <person name="Gao Z."/>
            <person name="Qiu L."/>
        </authorList>
    </citation>
    <scope>NUCLEOTIDE SEQUENCE [LARGE SCALE GENOMIC DNA]</scope>
    <source>
        <strain evidence="4 5">4MSK11</strain>
    </source>
</reference>
<evidence type="ECO:0000256" key="1">
    <source>
        <dbReference type="SAM" id="MobiDB-lite"/>
    </source>
</evidence>
<feature type="compositionally biased region" description="Low complexity" evidence="1">
    <location>
        <begin position="315"/>
        <end position="339"/>
    </location>
</feature>
<proteinExistence type="predicted"/>
<keyword evidence="5" id="KW-1185">Reference proteome</keyword>
<dbReference type="InterPro" id="IPR041459">
    <property type="entry name" value="MPTase-PolyVal"/>
</dbReference>
<dbReference type="OrthoDB" id="9792687at2"/>